<comment type="caution">
    <text evidence="1">The sequence shown here is derived from an EMBL/GenBank/DDBJ whole genome shotgun (WGS) entry which is preliminary data.</text>
</comment>
<reference evidence="1 3" key="1">
    <citation type="submission" date="2017-07" db="EMBL/GenBank/DDBJ databases">
        <title>Flavobacterium cyanobacteriorum sp. nov., isolated from cyanobacterial aggregates in a eutrophic lake.</title>
        <authorList>
            <person name="Cai H."/>
        </authorList>
    </citation>
    <scope>NUCLEOTIDE SEQUENCE [LARGE SCALE GENOMIC DNA]</scope>
    <source>
        <strain evidence="1 3">TH167</strain>
    </source>
</reference>
<evidence type="ECO:0000313" key="2">
    <source>
        <dbReference type="EMBL" id="OYQ38482.1"/>
    </source>
</evidence>
<protein>
    <recommendedName>
        <fullName evidence="4">Carboxypeptidase-like regulatory domain-containing protein</fullName>
    </recommendedName>
</protein>
<evidence type="ECO:0008006" key="4">
    <source>
        <dbReference type="Google" id="ProtNLM"/>
    </source>
</evidence>
<organism evidence="1 3">
    <name type="scientific">Flavobacterium aurantiibacter</name>
    <dbReference type="NCBI Taxonomy" id="2023067"/>
    <lineage>
        <taxon>Bacteria</taxon>
        <taxon>Pseudomonadati</taxon>
        <taxon>Bacteroidota</taxon>
        <taxon>Flavobacteriia</taxon>
        <taxon>Flavobacteriales</taxon>
        <taxon>Flavobacteriaceae</taxon>
        <taxon>Flavobacterium</taxon>
    </lineage>
</organism>
<dbReference type="Proteomes" id="UP000216035">
    <property type="component" value="Unassembled WGS sequence"/>
</dbReference>
<accession>A0A255ZA67</accession>
<evidence type="ECO:0000313" key="1">
    <source>
        <dbReference type="EMBL" id="OYQ38453.1"/>
    </source>
</evidence>
<dbReference type="InterPro" id="IPR043741">
    <property type="entry name" value="DUF5686"/>
</dbReference>
<evidence type="ECO:0000313" key="3">
    <source>
        <dbReference type="Proteomes" id="UP000216035"/>
    </source>
</evidence>
<keyword evidence="3" id="KW-1185">Reference proteome</keyword>
<dbReference type="InterPro" id="IPR008969">
    <property type="entry name" value="CarboxyPept-like_regulatory"/>
</dbReference>
<sequence length="816" mass="93598">MLLFFTAHGQQQLRGLVIDSNTARAVSGVSIVAGNRVTATDINGYFEIEVQQLPALIKISALDYESQEYRFADVFPKQIKVHSKPKQAETIRNATALLQKVIANKRNNDPLKKLQTFEIEAYNKVVVTANAADVDAKLDTVYKRKWLGKKRMEIDSSSVKFKALVQKQHLFDAEKVSKFQLSKGNFKETITAARMSGLQTPIYELVAFRLQSFSVYENYFEVLQTRYASPLNASEQDLFQLTILDTIQLSKRNLAVLHFENKKSRKKGLSGILYCDLENFAIAAAVFRVQGVLDVTARYEFSYDAESSLYIISKKEFKVVKGKNNKDISILGETFQFDPEDSPIYRTRKQQLTDITYLLSQTHYENPKLNTEVTIKKAAIALQINDAAVRRPVSYWNEYMQRYPDEKSPETYRKLDSLVRAEGIESKLRIGRKILNGYVPFSFFDMDLRQLLSYNNFEGFRLGVGGITNERLSQYIKFDGYYAFGTKDRKAKYSLGTAVRIGKFSSSWIGAGYSDDIREIASTSYTIDKRVFKLYDPRPINISTFYNYRSVRAYAETKIIPKTESIWQFQHMEVTPLFNYLFNYNGQVFDNFTLSTFQASVQWNPFSDFMQTPTGRVEIYKRYPRFTFQLTKSVKDIFGSNFDFQKLDVRVDYQKKFIGGERFSILLEAGMASGAVPLTHLYNTAPNNLTKDRLLQRITIAGKNSFETMFFNEFFSSSFAALHVKHGFKPLQISGKIRPLIVLVTRGAVGTMRNRERHVGIPFKTLDKGFLESGLELNKIYSGFGLTAFYRYGPNQLPRLEDNIAIKLSFMLNLGF</sequence>
<dbReference type="AlphaFoldDB" id="A0A255ZA67"/>
<dbReference type="SUPFAM" id="SSF49464">
    <property type="entry name" value="Carboxypeptidase regulatory domain-like"/>
    <property type="match status" value="1"/>
</dbReference>
<proteinExistence type="predicted"/>
<dbReference type="Pfam" id="PF18939">
    <property type="entry name" value="DUF5686"/>
    <property type="match status" value="1"/>
</dbReference>
<dbReference type="EMBL" id="NOXX01000228">
    <property type="protein sequence ID" value="OYQ38482.1"/>
    <property type="molecule type" value="Genomic_DNA"/>
</dbReference>
<dbReference type="EMBL" id="NOXX01000228">
    <property type="protein sequence ID" value="OYQ38453.1"/>
    <property type="molecule type" value="Genomic_DNA"/>
</dbReference>
<gene>
    <name evidence="1" type="ORF">CHX27_14955</name>
    <name evidence="2" type="ORF">CHX27_15105</name>
</gene>
<name>A0A255ZA67_9FLAO</name>